<dbReference type="SUPFAM" id="SSF81296">
    <property type="entry name" value="E set domains"/>
    <property type="match status" value="1"/>
</dbReference>
<comment type="function">
    <text evidence="5">Involved in copper resistance.</text>
</comment>
<evidence type="ECO:0000256" key="6">
    <source>
        <dbReference type="SAM" id="SignalP"/>
    </source>
</evidence>
<feature type="signal peptide" evidence="6">
    <location>
        <begin position="1"/>
        <end position="25"/>
    </location>
</feature>
<dbReference type="EMBL" id="CP013189">
    <property type="protein sequence ID" value="ALO45557.1"/>
    <property type="molecule type" value="Genomic_DNA"/>
</dbReference>
<gene>
    <name evidence="8" type="ORF">PS2015_887</name>
</gene>
<dbReference type="GO" id="GO:0006825">
    <property type="term" value="P:copper ion transport"/>
    <property type="evidence" value="ECO:0007669"/>
    <property type="project" value="InterPro"/>
</dbReference>
<evidence type="ECO:0000313" key="9">
    <source>
        <dbReference type="Proteomes" id="UP000065641"/>
    </source>
</evidence>
<dbReference type="PANTHER" id="PTHR34820">
    <property type="entry name" value="INNER MEMBRANE PROTEIN YEBZ"/>
    <property type="match status" value="1"/>
</dbReference>
<dbReference type="STRING" id="1249552.PS2015_887"/>
<dbReference type="KEGG" id="pspi:PS2015_887"/>
<dbReference type="GO" id="GO:0030313">
    <property type="term" value="C:cell envelope"/>
    <property type="evidence" value="ECO:0007669"/>
    <property type="project" value="UniProtKB-SubCell"/>
</dbReference>
<reference evidence="8 9" key="1">
    <citation type="submission" date="2015-11" db="EMBL/GenBank/DDBJ databases">
        <authorList>
            <person name="Zhang Y."/>
            <person name="Guo Z."/>
        </authorList>
    </citation>
    <scope>NUCLEOTIDE SEQUENCE [LARGE SCALE GENOMIC DNA]</scope>
    <source>
        <strain evidence="8 9">KCTC 32221</strain>
    </source>
</reference>
<dbReference type="GO" id="GO:0046688">
    <property type="term" value="P:response to copper ion"/>
    <property type="evidence" value="ECO:0007669"/>
    <property type="project" value="UniProtKB-UniRule"/>
</dbReference>
<dbReference type="InterPro" id="IPR014756">
    <property type="entry name" value="Ig_E-set"/>
</dbReference>
<dbReference type="Gene3D" id="2.60.40.1220">
    <property type="match status" value="1"/>
</dbReference>
<evidence type="ECO:0000256" key="5">
    <source>
        <dbReference type="RuleBase" id="RU369037"/>
    </source>
</evidence>
<accession>A0A0S2KBL0</accession>
<dbReference type="GO" id="GO:0005886">
    <property type="term" value="C:plasma membrane"/>
    <property type="evidence" value="ECO:0007669"/>
    <property type="project" value="TreeGrafter"/>
</dbReference>
<name>A0A0S2KBL0_9GAMM</name>
<dbReference type="InterPro" id="IPR007348">
    <property type="entry name" value="CopC_dom"/>
</dbReference>
<proteinExistence type="inferred from homology"/>
<dbReference type="OrthoDB" id="5568545at2"/>
<evidence type="ECO:0000313" key="8">
    <source>
        <dbReference type="EMBL" id="ALO45557.1"/>
    </source>
</evidence>
<dbReference type="InterPro" id="IPR014755">
    <property type="entry name" value="Cu-Rt/internalin_Ig-like"/>
</dbReference>
<dbReference type="InterPro" id="IPR032694">
    <property type="entry name" value="CopC/D"/>
</dbReference>
<evidence type="ECO:0000256" key="3">
    <source>
        <dbReference type="ARBA" id="ARBA00022729"/>
    </source>
</evidence>
<feature type="chain" id="PRO_5006601393" description="Copper resistance protein C" evidence="6">
    <location>
        <begin position="26"/>
        <end position="137"/>
    </location>
</feature>
<dbReference type="GO" id="GO:0005507">
    <property type="term" value="F:copper ion binding"/>
    <property type="evidence" value="ECO:0007669"/>
    <property type="project" value="UniProtKB-UniRule"/>
</dbReference>
<dbReference type="GO" id="GO:0042597">
    <property type="term" value="C:periplasmic space"/>
    <property type="evidence" value="ECO:0007669"/>
    <property type="project" value="UniProtKB-SubCell"/>
</dbReference>
<organism evidence="8 9">
    <name type="scientific">Pseudohongiella spirulinae</name>
    <dbReference type="NCBI Taxonomy" id="1249552"/>
    <lineage>
        <taxon>Bacteria</taxon>
        <taxon>Pseudomonadati</taxon>
        <taxon>Pseudomonadota</taxon>
        <taxon>Gammaproteobacteria</taxon>
        <taxon>Pseudomonadales</taxon>
        <taxon>Pseudohongiellaceae</taxon>
        <taxon>Pseudohongiella</taxon>
    </lineage>
</organism>
<dbReference type="RefSeq" id="WP_058021087.1">
    <property type="nucleotide sequence ID" value="NZ_CP013189.1"/>
</dbReference>
<evidence type="ECO:0000256" key="4">
    <source>
        <dbReference type="ARBA" id="ARBA00023008"/>
    </source>
</evidence>
<keyword evidence="3 5" id="KW-0732">Signal</keyword>
<keyword evidence="5" id="KW-0574">Periplasm</keyword>
<sequence precursor="true">MIKPETIKIMLCALLVALFSAQAVAHSSLTASLPGNGAEVVSPQQLALTFNEPVRLLRLSLVHGENHQIDFGFQAVTAAQAEFVFDLPELMVGAHTVTWTVIGSDGHTVSNSFGFSVNPQAGEAHMQHHSHDEHHHH</sequence>
<comment type="subcellular location">
    <subcellularLocation>
        <location evidence="1">Cell envelope</location>
    </subcellularLocation>
    <subcellularLocation>
        <location evidence="5">Periplasm</location>
    </subcellularLocation>
</comment>
<protein>
    <recommendedName>
        <fullName evidence="5">Copper resistance protein C</fullName>
    </recommendedName>
</protein>
<evidence type="ECO:0000259" key="7">
    <source>
        <dbReference type="Pfam" id="PF04234"/>
    </source>
</evidence>
<dbReference type="Proteomes" id="UP000065641">
    <property type="component" value="Chromosome"/>
</dbReference>
<evidence type="ECO:0000256" key="2">
    <source>
        <dbReference type="ARBA" id="ARBA00022723"/>
    </source>
</evidence>
<dbReference type="AlphaFoldDB" id="A0A0S2KBL0"/>
<evidence type="ECO:0000256" key="1">
    <source>
        <dbReference type="ARBA" id="ARBA00004196"/>
    </source>
</evidence>
<keyword evidence="4 5" id="KW-0186">Copper</keyword>
<keyword evidence="2 5" id="KW-0479">Metal-binding</keyword>
<feature type="domain" description="CopC" evidence="7">
    <location>
        <begin position="26"/>
        <end position="117"/>
    </location>
</feature>
<dbReference type="PANTHER" id="PTHR34820:SF4">
    <property type="entry name" value="INNER MEMBRANE PROTEIN YEBZ"/>
    <property type="match status" value="1"/>
</dbReference>
<dbReference type="Pfam" id="PF04234">
    <property type="entry name" value="CopC"/>
    <property type="match status" value="1"/>
</dbReference>
<comment type="similarity">
    <text evidence="5">Belongs to the CopC family.</text>
</comment>
<keyword evidence="9" id="KW-1185">Reference proteome</keyword>